<evidence type="ECO:0000313" key="3">
    <source>
        <dbReference type="Proteomes" id="UP000887013"/>
    </source>
</evidence>
<proteinExistence type="predicted"/>
<evidence type="ECO:0000256" key="1">
    <source>
        <dbReference type="SAM" id="MobiDB-lite"/>
    </source>
</evidence>
<gene>
    <name evidence="2" type="ORF">NPIL_185211</name>
</gene>
<keyword evidence="3" id="KW-1185">Reference proteome</keyword>
<feature type="region of interest" description="Disordered" evidence="1">
    <location>
        <begin position="1"/>
        <end position="22"/>
    </location>
</feature>
<organism evidence="2 3">
    <name type="scientific">Nephila pilipes</name>
    <name type="common">Giant wood spider</name>
    <name type="synonym">Nephila maculata</name>
    <dbReference type="NCBI Taxonomy" id="299642"/>
    <lineage>
        <taxon>Eukaryota</taxon>
        <taxon>Metazoa</taxon>
        <taxon>Ecdysozoa</taxon>
        <taxon>Arthropoda</taxon>
        <taxon>Chelicerata</taxon>
        <taxon>Arachnida</taxon>
        <taxon>Araneae</taxon>
        <taxon>Araneomorphae</taxon>
        <taxon>Entelegynae</taxon>
        <taxon>Araneoidea</taxon>
        <taxon>Nephilidae</taxon>
        <taxon>Nephila</taxon>
    </lineage>
</organism>
<evidence type="ECO:0000313" key="2">
    <source>
        <dbReference type="EMBL" id="GFU07227.1"/>
    </source>
</evidence>
<name>A0A8X6Q5I4_NEPPI</name>
<reference evidence="2" key="1">
    <citation type="submission" date="2020-08" db="EMBL/GenBank/DDBJ databases">
        <title>Multicomponent nature underlies the extraordinary mechanical properties of spider dragline silk.</title>
        <authorList>
            <person name="Kono N."/>
            <person name="Nakamura H."/>
            <person name="Mori M."/>
            <person name="Yoshida Y."/>
            <person name="Ohtoshi R."/>
            <person name="Malay A.D."/>
            <person name="Moran D.A.P."/>
            <person name="Tomita M."/>
            <person name="Numata K."/>
            <person name="Arakawa K."/>
        </authorList>
    </citation>
    <scope>NUCLEOTIDE SEQUENCE</scope>
</reference>
<accession>A0A8X6Q5I4</accession>
<dbReference type="Proteomes" id="UP000887013">
    <property type="component" value="Unassembled WGS sequence"/>
</dbReference>
<sequence length="88" mass="10281">MEMTLATDADMDVSEESHQTYQSIDCEDDSQFDRLKHCMELANIETEIRSSIRFQRRLAESLQQLQYSDNPDSNANIHHIKSFLEDLT</sequence>
<dbReference type="EMBL" id="BMAW01077615">
    <property type="protein sequence ID" value="GFU07227.1"/>
    <property type="molecule type" value="Genomic_DNA"/>
</dbReference>
<protein>
    <submittedName>
        <fullName evidence="2">Uncharacterized protein</fullName>
    </submittedName>
</protein>
<comment type="caution">
    <text evidence="2">The sequence shown here is derived from an EMBL/GenBank/DDBJ whole genome shotgun (WGS) entry which is preliminary data.</text>
</comment>
<dbReference type="AlphaFoldDB" id="A0A8X6Q5I4"/>